<dbReference type="InterPro" id="IPR029046">
    <property type="entry name" value="LolA/LolB/LppX"/>
</dbReference>
<organism evidence="3 4">
    <name type="scientific">Geobacter argillaceus</name>
    <dbReference type="NCBI Taxonomy" id="345631"/>
    <lineage>
        <taxon>Bacteria</taxon>
        <taxon>Pseudomonadati</taxon>
        <taxon>Thermodesulfobacteriota</taxon>
        <taxon>Desulfuromonadia</taxon>
        <taxon>Geobacterales</taxon>
        <taxon>Geobacteraceae</taxon>
        <taxon>Geobacter</taxon>
    </lineage>
</organism>
<feature type="signal peptide" evidence="2">
    <location>
        <begin position="1"/>
        <end position="23"/>
    </location>
</feature>
<keyword evidence="1 2" id="KW-0732">Signal</keyword>
<dbReference type="Proteomes" id="UP000319449">
    <property type="component" value="Unassembled WGS sequence"/>
</dbReference>
<evidence type="ECO:0000256" key="1">
    <source>
        <dbReference type="ARBA" id="ARBA00022729"/>
    </source>
</evidence>
<evidence type="ECO:0000313" key="3">
    <source>
        <dbReference type="EMBL" id="TWJ18996.1"/>
    </source>
</evidence>
<reference evidence="3 4" key="1">
    <citation type="submission" date="2019-07" db="EMBL/GenBank/DDBJ databases">
        <title>Genomic Encyclopedia of Archaeal and Bacterial Type Strains, Phase II (KMG-II): from individual species to whole genera.</title>
        <authorList>
            <person name="Goeker M."/>
        </authorList>
    </citation>
    <scope>NUCLEOTIDE SEQUENCE [LARGE SCALE GENOMIC DNA]</scope>
    <source>
        <strain evidence="3 4">ATCC BAA-1139</strain>
    </source>
</reference>
<dbReference type="EMBL" id="VLLN01000012">
    <property type="protein sequence ID" value="TWJ18996.1"/>
    <property type="molecule type" value="Genomic_DNA"/>
</dbReference>
<keyword evidence="3" id="KW-0449">Lipoprotein</keyword>
<keyword evidence="4" id="KW-1185">Reference proteome</keyword>
<dbReference type="SUPFAM" id="SSF89392">
    <property type="entry name" value="Prokaryotic lipoproteins and lipoprotein localization factors"/>
    <property type="match status" value="1"/>
</dbReference>
<dbReference type="Gene3D" id="2.50.20.10">
    <property type="entry name" value="Lipoprotein localisation LolA/LolB/LppX"/>
    <property type="match status" value="1"/>
</dbReference>
<sequence>MIKHTLSLLCGILLLLAALPLRAAAITPLEGLEAMRRSFARISDFSAEITQEKQLSLLRKKLVMHGRVRFRKPDLFLMELDPPYASRLLMRDSIIEQAVERSGKPNRIPLPPEQGLRRWFDNLSRPLTAVPEGMQVRAELNNGVYTLAIVPPGAGQVRELVLAFLEDGTLRRLVIEERSGDRSSITFKRLKRNQGLSERDFRLE</sequence>
<proteinExistence type="predicted"/>
<dbReference type="AlphaFoldDB" id="A0A562VM10"/>
<dbReference type="RefSeq" id="WP_145022641.1">
    <property type="nucleotide sequence ID" value="NZ_VLLN01000012.1"/>
</dbReference>
<dbReference type="CDD" id="cd16325">
    <property type="entry name" value="LolA"/>
    <property type="match status" value="1"/>
</dbReference>
<protein>
    <submittedName>
        <fullName evidence="3">Outer membrane lipoprotein carrier protein</fullName>
    </submittedName>
</protein>
<gene>
    <name evidence="3" type="ORF">JN12_02214</name>
</gene>
<evidence type="ECO:0000313" key="4">
    <source>
        <dbReference type="Proteomes" id="UP000319449"/>
    </source>
</evidence>
<accession>A0A562VM10</accession>
<comment type="caution">
    <text evidence="3">The sequence shown here is derived from an EMBL/GenBank/DDBJ whole genome shotgun (WGS) entry which is preliminary data.</text>
</comment>
<dbReference type="InterPro" id="IPR004564">
    <property type="entry name" value="OM_lipoprot_carrier_LolA-like"/>
</dbReference>
<dbReference type="OrthoDB" id="5395041at2"/>
<evidence type="ECO:0000256" key="2">
    <source>
        <dbReference type="SAM" id="SignalP"/>
    </source>
</evidence>
<feature type="chain" id="PRO_5022213318" evidence="2">
    <location>
        <begin position="24"/>
        <end position="204"/>
    </location>
</feature>
<name>A0A562VM10_9BACT</name>